<name>A0A0R3VXQ1_TAEAS</name>
<proteinExistence type="predicted"/>
<dbReference type="InterPro" id="IPR039841">
    <property type="entry name" value="INTS14"/>
</dbReference>
<dbReference type="WBParaSite" id="TASK_0000219501-mRNA-1">
    <property type="protein sequence ID" value="TASK_0000219501-mRNA-1"/>
    <property type="gene ID" value="TASK_0000219501"/>
</dbReference>
<dbReference type="EMBL" id="UYRS01001178">
    <property type="protein sequence ID" value="VDK24540.1"/>
    <property type="molecule type" value="Genomic_DNA"/>
</dbReference>
<dbReference type="Pfam" id="PF19435">
    <property type="entry name" value="IntS14_b-barrel"/>
    <property type="match status" value="1"/>
</dbReference>
<evidence type="ECO:0000313" key="6">
    <source>
        <dbReference type="Proteomes" id="UP000282613"/>
    </source>
</evidence>
<dbReference type="PANTHER" id="PTHR13532">
    <property type="match status" value="1"/>
</dbReference>
<dbReference type="Proteomes" id="UP000282613">
    <property type="component" value="Unassembled WGS sequence"/>
</dbReference>
<dbReference type="OrthoDB" id="2374335at2759"/>
<evidence type="ECO:0000313" key="7">
    <source>
        <dbReference type="WBParaSite" id="TASK_0000219501-mRNA-1"/>
    </source>
</evidence>
<evidence type="ECO:0000256" key="1">
    <source>
        <dbReference type="ARBA" id="ARBA00004123"/>
    </source>
</evidence>
<organism evidence="7">
    <name type="scientific">Taenia asiatica</name>
    <name type="common">Asian tapeworm</name>
    <dbReference type="NCBI Taxonomy" id="60517"/>
    <lineage>
        <taxon>Eukaryota</taxon>
        <taxon>Metazoa</taxon>
        <taxon>Spiralia</taxon>
        <taxon>Lophotrochozoa</taxon>
        <taxon>Platyhelminthes</taxon>
        <taxon>Cestoda</taxon>
        <taxon>Eucestoda</taxon>
        <taxon>Cyclophyllidea</taxon>
        <taxon>Taeniidae</taxon>
        <taxon>Taenia</taxon>
    </lineage>
</organism>
<dbReference type="InterPro" id="IPR045814">
    <property type="entry name" value="IntS14_b-barrel"/>
</dbReference>
<evidence type="ECO:0000256" key="2">
    <source>
        <dbReference type="ARBA" id="ARBA00023242"/>
    </source>
</evidence>
<feature type="domain" description="Integrator complex subunit 14 beta-barrel" evidence="3">
    <location>
        <begin position="186"/>
        <end position="251"/>
    </location>
</feature>
<feature type="domain" description="Integrator complex subunit 14 C-terminal" evidence="4">
    <location>
        <begin position="400"/>
        <end position="465"/>
    </location>
</feature>
<accession>A0A0R3VXQ1</accession>
<dbReference type="AlphaFoldDB" id="A0A0R3VXQ1"/>
<keyword evidence="2" id="KW-0539">Nucleus</keyword>
<keyword evidence="6" id="KW-1185">Reference proteome</keyword>
<dbReference type="GO" id="GO:0034472">
    <property type="term" value="P:snRNA 3'-end processing"/>
    <property type="evidence" value="ECO:0007669"/>
    <property type="project" value="TreeGrafter"/>
</dbReference>
<evidence type="ECO:0000259" key="4">
    <source>
        <dbReference type="Pfam" id="PF20504"/>
    </source>
</evidence>
<reference evidence="5 6" key="2">
    <citation type="submission" date="2018-11" db="EMBL/GenBank/DDBJ databases">
        <authorList>
            <consortium name="Pathogen Informatics"/>
        </authorList>
    </citation>
    <scope>NUCLEOTIDE SEQUENCE [LARGE SCALE GENOMIC DNA]</scope>
</reference>
<gene>
    <name evidence="5" type="ORF">TASK_LOCUS2196</name>
</gene>
<sequence>MLRPLSHGKESFFARSQSIAKDFLRKILELDPHDSVTIIAKSNDDTFSCSGFTNHVSILEDAVDAYPNPSLRFCLRHNFVSTLLNLVEKEMSKFTIYQHLHVLVITNGWDDEISADHSSELFSPLASKEVTCLVINLSDSRSSPKLNALKSHFEDFHVIESASPVPGSALANSVLAAQRCEVHSPGFIACGHLIAPVTLAPSPCIRKWKHLETSPEQGLQLFVEVFGFLQVNDLSHPPIASRHTLVHAPGGDTSTDSRGVEVLRVMMAALGASETVGMANVYIQPCTKEPKVTRISEESVELPGGREFLTHGFVSRFSARRDCVLLLSLFGEGSEAVAWLGQFDYLAPVADFEGKTVYNVAEHVTPFPVGVAEQLSYVVPSAPVPGGSDFHYVNWANTANGPLADFSKVLRLAKRLPEKADIFLRELGRLASMMQALGLIRLLDTLRLLLMEYLPPTLDPELLLKVRRILRIETPTCTA</sequence>
<comment type="subcellular location">
    <subcellularLocation>
        <location evidence="1">Nucleus</location>
    </subcellularLocation>
</comment>
<dbReference type="PANTHER" id="PTHR13532:SF3">
    <property type="entry name" value="INTEGRATOR COMPLEX SUBUNIT 14"/>
    <property type="match status" value="1"/>
</dbReference>
<reference evidence="7" key="1">
    <citation type="submission" date="2017-02" db="UniProtKB">
        <authorList>
            <consortium name="WormBaseParasite"/>
        </authorList>
    </citation>
    <scope>IDENTIFICATION</scope>
</reference>
<dbReference type="Pfam" id="PF20504">
    <property type="entry name" value="IntS14_C"/>
    <property type="match status" value="1"/>
</dbReference>
<dbReference type="InterPro" id="IPR046471">
    <property type="entry name" value="IntS14_C"/>
</dbReference>
<evidence type="ECO:0000259" key="3">
    <source>
        <dbReference type="Pfam" id="PF19435"/>
    </source>
</evidence>
<dbReference type="GO" id="GO:0032039">
    <property type="term" value="C:integrator complex"/>
    <property type="evidence" value="ECO:0007669"/>
    <property type="project" value="InterPro"/>
</dbReference>
<protein>
    <submittedName>
        <fullName evidence="7">VWFA domain-containing protein</fullName>
    </submittedName>
</protein>
<dbReference type="STRING" id="60517.A0A0R3VXQ1"/>
<evidence type="ECO:0000313" key="5">
    <source>
        <dbReference type="EMBL" id="VDK24540.1"/>
    </source>
</evidence>